<keyword evidence="3" id="KW-0677">Repeat</keyword>
<dbReference type="Proteomes" id="UP001162131">
    <property type="component" value="Unassembled WGS sequence"/>
</dbReference>
<evidence type="ECO:0000256" key="4">
    <source>
        <dbReference type="ARBA" id="ARBA00022989"/>
    </source>
</evidence>
<dbReference type="PANTHER" id="PTHR13715:SF99">
    <property type="entry name" value="INOSITOL 1,4,5-TRISPHOSPHATE RECEPTOR-LIKE PROTEIN A"/>
    <property type="match status" value="1"/>
</dbReference>
<dbReference type="PROSITE" id="PS50919">
    <property type="entry name" value="MIR"/>
    <property type="match status" value="1"/>
</dbReference>
<protein>
    <recommendedName>
        <fullName evidence="7">MIR domain-containing protein</fullName>
    </recommendedName>
</protein>
<dbReference type="GO" id="GO:0016020">
    <property type="term" value="C:membrane"/>
    <property type="evidence" value="ECO:0007669"/>
    <property type="project" value="UniProtKB-SubCell"/>
</dbReference>
<dbReference type="SUPFAM" id="SSF82109">
    <property type="entry name" value="MIR domain"/>
    <property type="match status" value="2"/>
</dbReference>
<keyword evidence="5 6" id="KW-0472">Membrane</keyword>
<dbReference type="InterPro" id="IPR013662">
    <property type="entry name" value="RIH_assoc-dom"/>
</dbReference>
<dbReference type="Gene3D" id="1.10.287.70">
    <property type="match status" value="1"/>
</dbReference>
<keyword evidence="4 6" id="KW-1133">Transmembrane helix</keyword>
<comment type="subcellular location">
    <subcellularLocation>
        <location evidence="1">Membrane</location>
        <topology evidence="1">Multi-pass membrane protein</topology>
    </subcellularLocation>
</comment>
<sequence length="2867" mass="333254">MIKQVAIAKLESAITRASKRTLIEVISYKHEPMRASTEISHAKTNPREISIIKVIDSSVKEQPLSASFNVTSKNTLTLPPIVSKKDLQTSLQTIFETNDNTKDAPLPKEKRSDKAGFLLIGDAITLLSKDSNEDFEFTGVISGDGISHVHLECIPKEFFTEFSNQVLFRQSLFRIEPSRQYGFTTMLQNYKKLKKQDPKVLKRLKEQADEEQKGNEAELDLSYGRKVTYGERIQLRHLHSDCFLTASLEVARERGCLQVILDHKGSEGSWFEIMPKDKLRQEGEPVKYSDFFKLVTTMENSTYHLHMAISQIFRQNMECELNASSNLSIWRARKFISQSQMKINPNFVATGDSFRIFHKQCEGYLSVTPRKIEEILPNETTEAQQEGNEEVYAVNYKIRSEATKEPKMKVYIENNKSSLSVWELERKNPFIGGLAEPVGEYRIKHVATGMFLYVAKSGQLSLTTDGSNDHTLFKILPENYDSPYLTFKTLVKFENIKLQKVLKAGGQETLKNFFQTMKTVEEMEVKLTFNRKLATKTTFILEDEPEESTIHIYQISRVIPKLVSFYYFLSTWGMVKRNVAYILNYELARSTEAELERQSEMLVEIMNNLRKRILKDDPSMMSNLVDRQDAIRQSGLLDLIIKIVQLIESRLTLPLKFPKESMPKAIRRSNVKMLNEIVKLQIQEYLNTPQVVGVKHLYKLAVKLYETIFLCIKNNAQSCQSLKVYDEFLSSQLSSYKLQVGVILKESFKYSVDIFSKATPEQFRNWIEQIKPINELEDNIEEQVITFKILASLCVHNDRGVPKYQTIIEKELFSRESKLVQFLLSDGRPCIKIFQDSNASVREFMLNNPTLQKISVPQDPEAPMPNLFFISSFTPHPFLVGYISSILELLASMCMSRNESSAQKVIKEMNLTFEHIFSCMSNPNVHSKLRKNYTALCRIIYIDRDPLVSLTDCTNRTFFWNSTENRIEDERDTPSTEVISSIKRLDNSSVPIAALAQWLEELWKAPKNPFSDDGEETRNQKISFVIEIIELSKWIVSLQYVSYFFVNEITGPLIKLIDHNKYDSKEFENTNLHWCSELKNNLKPFGKEESRQDNLAIAVLSFFQVAYAMRTNKQVYEVLKMLEDVDRTNNAEMMDTIKQSISKFNHTNYQKALKRHKRNRSVDIMVTSKTPLLFMKNRIAPDSANHTSDSIVNELNDSLNFDAMLLNLLFNNFNKTIKQKSLELILFNFNQNSILHDALSETCLLPSGPLRDIYQRMKFIILKINYYAKKIKLLTDTFDVKTGIKEDQEIRKIKTNTKNNVDELEHIIFKKGDSNQMSFLQKMAKSLGAHNALLKFLKDDWVWISITPEGNSKLDPAYQDLYRSIFGALTAFCYKNYKNQMLLYDSVKLIVNFLGNLVGATRVLAEVISCKRNSQTGGLIIQHMFKSMESRENPLERPQDIRVMKALLYDENHHFYAISQTHVIKALLNTKKLYSIFSCETGWDLSKYTAENLKFYANMILLLASSAVHNPFTTQQCRRLIPYQILFKELRSSALHLKIKRAYLHYFFYVYCMTSDGIVREIPGPVLEELLYRVVLPDFEMYTNYFVHMPVLCRKSLYKIIMPQGIKIDTQKSLPKGKQLMINLIANFTPSSKKFQKQFDDLTKEQVEALDYWKYISSRMPYTPNIGTGLLCFIKDLSIELKSSGDVPSPETVEILEEIRSELQALHDSLFDLKFEHEDLNVDFFIKEVREASLEIPYYIIETGDGVPVHKGEEESFRFMLDKLQNYVMHNNLPLEEFFAKELEITDDANLDRNEFISKVKWFIRKDIRTSQIDGAINFMDPDGGEIINVYLLVQEMKEFFIGNKYVVKKKRNPEKEVFKEEPEDINKVLEGVLAEMHKENQQSTTELKGLIRKVKKSLFDEALIKKDYTSLLKFMNNLESAFQKKEHKIYLLEMFKYMLIFQEEAGGDGADKTQKIKTIQNLFADGGIIQMAISLINRENDTQLIRQAFELLNKLLEHNNLYIKQKLLEYLKTSGATFELFTFIKVQLRITRDYFMDYQKKKEMNEELKRKLSSMKTFLPDYIPQAVQDFPKRTKDTDLTIIILLFLQLCCDNCYLPFQDYLREQNDLNIKVSIDLVTELGQFIINMVGLKELKSLDDDMTPACKAVQQCLWTLADVCSGPCASNQLLLGQRRRLYKFMNWIIGFPEVVVKKPSAWLQIFSASVKFLNSLIEGNLNRKVSKIFFEEISTENLVQHATLIWKDLVAGREDIIYQDDKGKSYWWLRLLELSGKKLESFEKNVIETGFDIYILILSLRKAHKDQLKKKSEYKSSKINLDPMDFFKYDHKQEITINHNEDAEVQNFKSLFGSFFKRFSGIFHRRGIVNATVVDMQNAYRFYSSNIASVEINNKGTLAKIYFRVPNQCRFLTVKSRNELLHKVSRNSYQEKIDDFINRSRLYEVEMYHQQKLARYPFLDDMCCNWRLYGKISYGAVILLNIIIFFTAAHEGNSQTGKWVYNTSDSVANFITALSVLQIILAFMIFVCYIIEYFPVIVYQQKSETKSKQMVEYIYNSRFEKIHGTVLMKEIISRTQDKLKISIYPLLDDLLTVATNEECIYNFIYLVISILSMVFHICYALLLLDIVKRNPDLSNVLKSITLNYKQLLKTVALGVIVIYLFSIIAFLNFSLNYGEDVNNSNANTYCDNLWECFESTLISGIRAGGGIGDDLRESPRGDKNYWWLMIFNLLYFIFVIIILLNIIFGIIIDTFGELRDEKQEMQRDIENNCFICGNGKFQFEIKRIGWLYHIQIEHNIHAYLAFLVYIHHKNLEECTGAEKYVKELMEKNDINFFPRSSISLEEKDESDDEQVSKYKIIEKKLKKINEAVKKIK</sequence>
<reference evidence="8" key="1">
    <citation type="submission" date="2021-09" db="EMBL/GenBank/DDBJ databases">
        <authorList>
            <consortium name="AG Swart"/>
            <person name="Singh M."/>
            <person name="Singh A."/>
            <person name="Seah K."/>
            <person name="Emmerich C."/>
        </authorList>
    </citation>
    <scope>NUCLEOTIDE SEQUENCE</scope>
    <source>
        <strain evidence="8">ATCC30299</strain>
    </source>
</reference>
<dbReference type="Gene3D" id="2.80.10.50">
    <property type="match status" value="2"/>
</dbReference>
<dbReference type="Pfam" id="PF08709">
    <property type="entry name" value="Ins145_P3_rec"/>
    <property type="match status" value="1"/>
</dbReference>
<dbReference type="InterPro" id="IPR016093">
    <property type="entry name" value="MIR_motif"/>
</dbReference>
<evidence type="ECO:0000313" key="8">
    <source>
        <dbReference type="EMBL" id="CAG9316900.1"/>
    </source>
</evidence>
<dbReference type="SUPFAM" id="SSF100909">
    <property type="entry name" value="IP3 receptor type 1 binding core, domain 2"/>
    <property type="match status" value="1"/>
</dbReference>
<gene>
    <name evidence="8" type="ORF">BSTOLATCC_MIC17532</name>
</gene>
<keyword evidence="9" id="KW-1185">Reference proteome</keyword>
<dbReference type="EMBL" id="CAJZBQ010000017">
    <property type="protein sequence ID" value="CAG9316900.1"/>
    <property type="molecule type" value="Genomic_DNA"/>
</dbReference>
<feature type="transmembrane region" description="Helical" evidence="6">
    <location>
        <begin position="2642"/>
        <end position="2664"/>
    </location>
</feature>
<feature type="transmembrane region" description="Helical" evidence="6">
    <location>
        <begin position="2598"/>
        <end position="2622"/>
    </location>
</feature>
<evidence type="ECO:0000259" key="7">
    <source>
        <dbReference type="PROSITE" id="PS50919"/>
    </source>
</evidence>
<dbReference type="SMART" id="SM00472">
    <property type="entry name" value="MIR"/>
    <property type="match status" value="3"/>
</dbReference>
<dbReference type="Pfam" id="PF08454">
    <property type="entry name" value="RIH_assoc"/>
    <property type="match status" value="1"/>
</dbReference>
<dbReference type="PANTHER" id="PTHR13715">
    <property type="entry name" value="RYANODINE RECEPTOR AND IP3 RECEPTOR"/>
    <property type="match status" value="1"/>
</dbReference>
<evidence type="ECO:0000256" key="6">
    <source>
        <dbReference type="SAM" id="Phobius"/>
    </source>
</evidence>
<feature type="transmembrane region" description="Helical" evidence="6">
    <location>
        <begin position="2505"/>
        <end position="2529"/>
    </location>
</feature>
<proteinExistence type="predicted"/>
<comment type="caution">
    <text evidence="8">The sequence shown here is derived from an EMBL/GenBank/DDBJ whole genome shotgun (WGS) entry which is preliminary data.</text>
</comment>
<dbReference type="InterPro" id="IPR015925">
    <property type="entry name" value="Ryanodine_IP3_receptor"/>
</dbReference>
<dbReference type="InterPro" id="IPR005821">
    <property type="entry name" value="Ion_trans_dom"/>
</dbReference>
<dbReference type="InterPro" id="IPR035910">
    <property type="entry name" value="RyR/IP3R_RIH_dom_sf"/>
</dbReference>
<evidence type="ECO:0000256" key="5">
    <source>
        <dbReference type="ARBA" id="ARBA00023136"/>
    </source>
</evidence>
<dbReference type="GO" id="GO:0006816">
    <property type="term" value="P:calcium ion transport"/>
    <property type="evidence" value="ECO:0007669"/>
    <property type="project" value="InterPro"/>
</dbReference>
<keyword evidence="2 6" id="KW-0812">Transmembrane</keyword>
<dbReference type="InterPro" id="IPR014821">
    <property type="entry name" value="Ins145_P3_rcpt"/>
</dbReference>
<evidence type="ECO:0000313" key="9">
    <source>
        <dbReference type="Proteomes" id="UP001162131"/>
    </source>
</evidence>
<organism evidence="8 9">
    <name type="scientific">Blepharisma stoltei</name>
    <dbReference type="NCBI Taxonomy" id="1481888"/>
    <lineage>
        <taxon>Eukaryota</taxon>
        <taxon>Sar</taxon>
        <taxon>Alveolata</taxon>
        <taxon>Ciliophora</taxon>
        <taxon>Postciliodesmatophora</taxon>
        <taxon>Heterotrichea</taxon>
        <taxon>Heterotrichida</taxon>
        <taxon>Blepharismidae</taxon>
        <taxon>Blepharisma</taxon>
    </lineage>
</organism>
<evidence type="ECO:0000256" key="3">
    <source>
        <dbReference type="ARBA" id="ARBA00022737"/>
    </source>
</evidence>
<feature type="domain" description="MIR" evidence="7">
    <location>
        <begin position="224"/>
        <end position="276"/>
    </location>
</feature>
<dbReference type="InterPro" id="IPR036300">
    <property type="entry name" value="MIR_dom_sf"/>
</dbReference>
<evidence type="ECO:0000256" key="2">
    <source>
        <dbReference type="ARBA" id="ARBA00022692"/>
    </source>
</evidence>
<accession>A0AAU9J864</accession>
<name>A0AAU9J864_9CILI</name>
<evidence type="ECO:0000256" key="1">
    <source>
        <dbReference type="ARBA" id="ARBA00004141"/>
    </source>
</evidence>
<dbReference type="Pfam" id="PF00520">
    <property type="entry name" value="Ion_trans"/>
    <property type="match status" value="1"/>
</dbReference>
<feature type="transmembrane region" description="Helical" evidence="6">
    <location>
        <begin position="2716"/>
        <end position="2743"/>
    </location>
</feature>
<dbReference type="GO" id="GO:0005216">
    <property type="term" value="F:monoatomic ion channel activity"/>
    <property type="evidence" value="ECO:0007669"/>
    <property type="project" value="InterPro"/>
</dbReference>